<keyword evidence="2 8" id="KW-0479">Metal-binding</keyword>
<reference evidence="12" key="1">
    <citation type="submission" date="2023-07" db="EMBL/GenBank/DDBJ databases">
        <authorList>
            <person name="Stuckert A."/>
        </authorList>
    </citation>
    <scope>NUCLEOTIDE SEQUENCE</scope>
</reference>
<dbReference type="InterPro" id="IPR001506">
    <property type="entry name" value="Peptidase_M12A"/>
</dbReference>
<proteinExistence type="predicted"/>
<feature type="signal peptide" evidence="9">
    <location>
        <begin position="1"/>
        <end position="19"/>
    </location>
</feature>
<name>A0ABN9MIS3_9NEOB</name>
<evidence type="ECO:0000313" key="13">
    <source>
        <dbReference type="Proteomes" id="UP001176940"/>
    </source>
</evidence>
<dbReference type="Proteomes" id="UP001176940">
    <property type="component" value="Unassembled WGS sequence"/>
</dbReference>
<sequence length="366" mass="41141">MARRRLLPLLWWVFFQVQSAPLQLPALPGFQIPEPPLKSSTLSEDVFSTIERVNKARKSILNQGDIVVKDGRSAITCTTGNCFWPKEADGLVSVPYTLNSQFTKDDQADILKTMLEFSTMTCVRFVPRTREADYLSIISDIGCWSMLGRSGGPQYVSVDREGCMLHGVIQHELIHAIVFEHEHSRSDRDSYVKILWDNIVPGCNLSFQKTNTNNLGLEYDYTSVMPYGKFAFAINYFSPTIQPIPTAPINIGQRMGLSNLDVAKINRLYNCNVCSTLLSNDSGVFASASNSSNYPNNYNCSWLIRTINRKVQLTFSSSSLEASTPCVYDSLKIRDVFLFDGRCPLWLCLHPSCGFLWERPAPALTT</sequence>
<feature type="binding site" evidence="8">
    <location>
        <position position="171"/>
    </location>
    <ligand>
        <name>Zn(2+)</name>
        <dbReference type="ChEBI" id="CHEBI:29105"/>
        <note>catalytic</note>
    </ligand>
</feature>
<evidence type="ECO:0000259" key="10">
    <source>
        <dbReference type="PROSITE" id="PS01180"/>
    </source>
</evidence>
<protein>
    <recommendedName>
        <fullName evidence="9">Metalloendopeptidase</fullName>
        <ecNumber evidence="9">3.4.24.-</ecNumber>
    </recommendedName>
</protein>
<dbReference type="PANTHER" id="PTHR10127">
    <property type="entry name" value="DISCOIDIN, CUB, EGF, LAMININ , AND ZINC METALLOPROTEASE DOMAIN CONTAINING"/>
    <property type="match status" value="1"/>
</dbReference>
<evidence type="ECO:0000256" key="9">
    <source>
        <dbReference type="RuleBase" id="RU361183"/>
    </source>
</evidence>
<accession>A0ABN9MIS3</accession>
<evidence type="ECO:0000256" key="8">
    <source>
        <dbReference type="PROSITE-ProRule" id="PRU01211"/>
    </source>
</evidence>
<dbReference type="Pfam" id="PF00431">
    <property type="entry name" value="CUB"/>
    <property type="match status" value="1"/>
</dbReference>
<dbReference type="EC" id="3.4.24.-" evidence="9"/>
<keyword evidence="1 8" id="KW-0645">Protease</keyword>
<feature type="domain" description="Peptidase M12A" evidence="11">
    <location>
        <begin position="73"/>
        <end position="272"/>
    </location>
</feature>
<evidence type="ECO:0000256" key="7">
    <source>
        <dbReference type="PROSITE-ProRule" id="PRU00059"/>
    </source>
</evidence>
<dbReference type="PRINTS" id="PR00480">
    <property type="entry name" value="ASTACIN"/>
</dbReference>
<dbReference type="SUPFAM" id="SSF55486">
    <property type="entry name" value="Metalloproteases ('zincins'), catalytic domain"/>
    <property type="match status" value="1"/>
</dbReference>
<feature type="active site" evidence="8">
    <location>
        <position position="172"/>
    </location>
</feature>
<keyword evidence="13" id="KW-1185">Reference proteome</keyword>
<evidence type="ECO:0000256" key="2">
    <source>
        <dbReference type="ARBA" id="ARBA00022723"/>
    </source>
</evidence>
<dbReference type="InterPro" id="IPR000859">
    <property type="entry name" value="CUB_dom"/>
</dbReference>
<dbReference type="Gene3D" id="2.60.120.290">
    <property type="entry name" value="Spermadhesin, CUB domain"/>
    <property type="match status" value="1"/>
</dbReference>
<organism evidence="12 13">
    <name type="scientific">Ranitomeya imitator</name>
    <name type="common">mimic poison frog</name>
    <dbReference type="NCBI Taxonomy" id="111125"/>
    <lineage>
        <taxon>Eukaryota</taxon>
        <taxon>Metazoa</taxon>
        <taxon>Chordata</taxon>
        <taxon>Craniata</taxon>
        <taxon>Vertebrata</taxon>
        <taxon>Euteleostomi</taxon>
        <taxon>Amphibia</taxon>
        <taxon>Batrachia</taxon>
        <taxon>Anura</taxon>
        <taxon>Neobatrachia</taxon>
        <taxon>Hyloidea</taxon>
        <taxon>Dendrobatidae</taxon>
        <taxon>Dendrobatinae</taxon>
        <taxon>Ranitomeya</taxon>
    </lineage>
</organism>
<feature type="binding site" evidence="8">
    <location>
        <position position="175"/>
    </location>
    <ligand>
        <name>Zn(2+)</name>
        <dbReference type="ChEBI" id="CHEBI:29105"/>
        <note>catalytic</note>
    </ligand>
</feature>
<dbReference type="PROSITE" id="PS51864">
    <property type="entry name" value="ASTACIN"/>
    <property type="match status" value="1"/>
</dbReference>
<evidence type="ECO:0000256" key="4">
    <source>
        <dbReference type="ARBA" id="ARBA00022833"/>
    </source>
</evidence>
<dbReference type="PANTHER" id="PTHR10127:SF888">
    <property type="entry name" value="METALLOENDOPEPTIDASE"/>
    <property type="match status" value="1"/>
</dbReference>
<dbReference type="PROSITE" id="PS01180">
    <property type="entry name" value="CUB"/>
    <property type="match status" value="1"/>
</dbReference>
<keyword evidence="4 8" id="KW-0862">Zinc</keyword>
<keyword evidence="6" id="KW-1015">Disulfide bond</keyword>
<evidence type="ECO:0000256" key="6">
    <source>
        <dbReference type="ARBA" id="ARBA00023157"/>
    </source>
</evidence>
<dbReference type="SUPFAM" id="SSF49854">
    <property type="entry name" value="Spermadhesin, CUB domain"/>
    <property type="match status" value="1"/>
</dbReference>
<comment type="caution">
    <text evidence="12">The sequence shown here is derived from an EMBL/GenBank/DDBJ whole genome shotgun (WGS) entry which is preliminary data.</text>
</comment>
<comment type="cofactor">
    <cofactor evidence="8 9">
        <name>Zn(2+)</name>
        <dbReference type="ChEBI" id="CHEBI:29105"/>
    </cofactor>
    <text evidence="8 9">Binds 1 zinc ion per subunit.</text>
</comment>
<dbReference type="InterPro" id="IPR035914">
    <property type="entry name" value="Sperma_CUB_dom_sf"/>
</dbReference>
<comment type="caution">
    <text evidence="7">Lacks conserved residue(s) required for the propagation of feature annotation.</text>
</comment>
<gene>
    <name evidence="12" type="ORF">RIMI_LOCUS21073610</name>
</gene>
<evidence type="ECO:0000259" key="11">
    <source>
        <dbReference type="PROSITE" id="PS51864"/>
    </source>
</evidence>
<feature type="domain" description="CUB" evidence="10">
    <location>
        <begin position="274"/>
        <end position="366"/>
    </location>
</feature>
<dbReference type="SMART" id="SM00235">
    <property type="entry name" value="ZnMc"/>
    <property type="match status" value="1"/>
</dbReference>
<keyword evidence="5 8" id="KW-0482">Metalloprotease</keyword>
<evidence type="ECO:0000256" key="1">
    <source>
        <dbReference type="ARBA" id="ARBA00022670"/>
    </source>
</evidence>
<feature type="chain" id="PRO_5045009181" description="Metalloendopeptidase" evidence="9">
    <location>
        <begin position="20"/>
        <end position="366"/>
    </location>
</feature>
<keyword evidence="3 8" id="KW-0378">Hydrolase</keyword>
<dbReference type="InterPro" id="IPR024079">
    <property type="entry name" value="MetalloPept_cat_dom_sf"/>
</dbReference>
<dbReference type="Pfam" id="PF01400">
    <property type="entry name" value="Astacin"/>
    <property type="match status" value="1"/>
</dbReference>
<feature type="binding site" evidence="8">
    <location>
        <position position="181"/>
    </location>
    <ligand>
        <name>Zn(2+)</name>
        <dbReference type="ChEBI" id="CHEBI:29105"/>
        <note>catalytic</note>
    </ligand>
</feature>
<dbReference type="Gene3D" id="3.40.390.10">
    <property type="entry name" value="Collagenase (Catalytic Domain)"/>
    <property type="match status" value="1"/>
</dbReference>
<evidence type="ECO:0000256" key="3">
    <source>
        <dbReference type="ARBA" id="ARBA00022801"/>
    </source>
</evidence>
<evidence type="ECO:0000256" key="5">
    <source>
        <dbReference type="ARBA" id="ARBA00023049"/>
    </source>
</evidence>
<keyword evidence="9" id="KW-0732">Signal</keyword>
<dbReference type="EMBL" id="CAUEEQ010072865">
    <property type="protein sequence ID" value="CAJ0966227.1"/>
    <property type="molecule type" value="Genomic_DNA"/>
</dbReference>
<evidence type="ECO:0000313" key="12">
    <source>
        <dbReference type="EMBL" id="CAJ0966227.1"/>
    </source>
</evidence>
<dbReference type="InterPro" id="IPR006026">
    <property type="entry name" value="Peptidase_Metallo"/>
</dbReference>